<dbReference type="EMBL" id="JAWPMK010000006">
    <property type="protein sequence ID" value="MDW9353678.1"/>
    <property type="molecule type" value="Genomic_DNA"/>
</dbReference>
<protein>
    <submittedName>
        <fullName evidence="1">Uncharacterized protein</fullName>
    </submittedName>
</protein>
<reference evidence="1" key="1">
    <citation type="submission" date="2023-10" db="EMBL/GenBank/DDBJ databases">
        <title>Draft Genome Sequence of a Shiga toxin-producing Escherichia coli strain from deer meat showing an IS-element integration in the B-subunit of the Shiga toxin Stx2b gene.</title>
        <authorList>
            <person name="Projahn M."/>
            <person name="Borowiak M."/>
        </authorList>
    </citation>
    <scope>NUCLEOTIDE SEQUENCE</scope>
    <source>
        <strain evidence="1">BfR-EC-18960</strain>
    </source>
</reference>
<sequence length="125" mass="14105">MIKTLFDPETMSREDMLREIQLLRDSRDLALELVFGYPETKAAEQIELNDDEITLLKVKLPEHHFQWLTGDGDEALTVGRLGDFADLADDFSVLAGEIDPDLEEPQEEVISRGPCGVVFCLIEPD</sequence>
<accession>A0AAP6B4I7</accession>
<dbReference type="AlphaFoldDB" id="A0AAP6B4I7"/>
<organism evidence="1 2">
    <name type="scientific">Escherichia coli</name>
    <dbReference type="NCBI Taxonomy" id="562"/>
    <lineage>
        <taxon>Bacteria</taxon>
        <taxon>Pseudomonadati</taxon>
        <taxon>Pseudomonadota</taxon>
        <taxon>Gammaproteobacteria</taxon>
        <taxon>Enterobacterales</taxon>
        <taxon>Enterobacteriaceae</taxon>
        <taxon>Escherichia</taxon>
    </lineage>
</organism>
<name>A0AAP6B4I7_ECOLX</name>
<comment type="caution">
    <text evidence="1">The sequence shown here is derived from an EMBL/GenBank/DDBJ whole genome shotgun (WGS) entry which is preliminary data.</text>
</comment>
<evidence type="ECO:0000313" key="2">
    <source>
        <dbReference type="Proteomes" id="UP001271591"/>
    </source>
</evidence>
<evidence type="ECO:0000313" key="1">
    <source>
        <dbReference type="EMBL" id="MDW9353678.1"/>
    </source>
</evidence>
<dbReference type="Proteomes" id="UP001271591">
    <property type="component" value="Unassembled WGS sequence"/>
</dbReference>
<gene>
    <name evidence="1" type="ORF">R8G00_30195</name>
</gene>
<dbReference type="RefSeq" id="WP_044705420.1">
    <property type="nucleotide sequence ID" value="NZ_JAGEWK010000037.1"/>
</dbReference>
<proteinExistence type="predicted"/>